<evidence type="ECO:0000313" key="3">
    <source>
        <dbReference type="Proteomes" id="UP000194360"/>
    </source>
</evidence>
<evidence type="ECO:0000313" key="2">
    <source>
        <dbReference type="EMBL" id="OSY35447.1"/>
    </source>
</evidence>
<dbReference type="AlphaFoldDB" id="A0A1Y2MLB1"/>
<feature type="signal peptide" evidence="1">
    <location>
        <begin position="1"/>
        <end position="30"/>
    </location>
</feature>
<dbReference type="PROSITE" id="PS51318">
    <property type="entry name" value="TAT"/>
    <property type="match status" value="1"/>
</dbReference>
<feature type="chain" id="PRO_5010992810" evidence="1">
    <location>
        <begin position="31"/>
        <end position="234"/>
    </location>
</feature>
<organism evidence="2 3">
    <name type="scientific">Pseudonocardia autotrophica</name>
    <name type="common">Amycolata autotrophica</name>
    <name type="synonym">Nocardia autotrophica</name>
    <dbReference type="NCBI Taxonomy" id="2074"/>
    <lineage>
        <taxon>Bacteria</taxon>
        <taxon>Bacillati</taxon>
        <taxon>Actinomycetota</taxon>
        <taxon>Actinomycetes</taxon>
        <taxon>Pseudonocardiales</taxon>
        <taxon>Pseudonocardiaceae</taxon>
        <taxon>Pseudonocardia</taxon>
    </lineage>
</organism>
<dbReference type="Proteomes" id="UP000194360">
    <property type="component" value="Unassembled WGS sequence"/>
</dbReference>
<dbReference type="EMBL" id="MIGB01000052">
    <property type="protein sequence ID" value="OSY35447.1"/>
    <property type="molecule type" value="Genomic_DNA"/>
</dbReference>
<proteinExistence type="predicted"/>
<accession>A0A1Y2MLB1</accession>
<dbReference type="RefSeq" id="WP_085916153.1">
    <property type="nucleotide sequence ID" value="NZ_AP018920.1"/>
</dbReference>
<keyword evidence="3" id="KW-1185">Reference proteome</keyword>
<protein>
    <submittedName>
        <fullName evidence="2">Uncharacterized protein</fullName>
    </submittedName>
</protein>
<evidence type="ECO:0000256" key="1">
    <source>
        <dbReference type="SAM" id="SignalP"/>
    </source>
</evidence>
<comment type="caution">
    <text evidence="2">The sequence shown here is derived from an EMBL/GenBank/DDBJ whole genome shotgun (WGS) entry which is preliminary data.</text>
</comment>
<gene>
    <name evidence="2" type="ORF">BG845_06083</name>
</gene>
<dbReference type="InterPro" id="IPR006311">
    <property type="entry name" value="TAT_signal"/>
</dbReference>
<keyword evidence="1" id="KW-0732">Signal</keyword>
<name>A0A1Y2MLB1_PSEAH</name>
<sequence>MRRGPRNALAGAATALAALVAVGAVQPALAFDPFGPSGTVVVTPTSSNQFAGTYDRGAGSREFSTRLGAPPGGGAGALELRTPGDDDRIQFGTDEIAGPLSRFRSSSYWAVRDPESTSGAMPSFQIAVDIDGGDLAPRDLHILSYVPDPAPAGTWTRYDVGSGTFCLARQIGAADAYRDCVAGGERRTLDQIIEAYPQATGYAAGVNQGGGTAGLVSAVDLVQVGNRTYDLDPG</sequence>
<dbReference type="OrthoDB" id="3576730at2"/>
<reference evidence="2 3" key="1">
    <citation type="submission" date="2016-09" db="EMBL/GenBank/DDBJ databases">
        <title>Pseudonocardia autotrophica DSM535, a candidate organism with high potential of specific P450 cytochromes.</title>
        <authorList>
            <person name="Grumaz C."/>
            <person name="Vainshtein Y."/>
            <person name="Kirstahler P."/>
            <person name="Sohn K."/>
        </authorList>
    </citation>
    <scope>NUCLEOTIDE SEQUENCE [LARGE SCALE GENOMIC DNA]</scope>
    <source>
        <strain evidence="2 3">DSM 535</strain>
    </source>
</reference>